<keyword evidence="3" id="KW-1185">Reference proteome</keyword>
<evidence type="ECO:0000313" key="3">
    <source>
        <dbReference type="Proteomes" id="UP001497512"/>
    </source>
</evidence>
<proteinExistence type="predicted"/>
<organism evidence="2 3">
    <name type="scientific">Sphagnum troendelagicum</name>
    <dbReference type="NCBI Taxonomy" id="128251"/>
    <lineage>
        <taxon>Eukaryota</taxon>
        <taxon>Viridiplantae</taxon>
        <taxon>Streptophyta</taxon>
        <taxon>Embryophyta</taxon>
        <taxon>Bryophyta</taxon>
        <taxon>Sphagnophytina</taxon>
        <taxon>Sphagnopsida</taxon>
        <taxon>Sphagnales</taxon>
        <taxon>Sphagnaceae</taxon>
        <taxon>Sphagnum</taxon>
    </lineage>
</organism>
<evidence type="ECO:0000256" key="1">
    <source>
        <dbReference type="SAM" id="MobiDB-lite"/>
    </source>
</evidence>
<dbReference type="Proteomes" id="UP001497512">
    <property type="component" value="Chromosome 4"/>
</dbReference>
<protein>
    <submittedName>
        <fullName evidence="2">Uncharacterized protein</fullName>
    </submittedName>
</protein>
<gene>
    <name evidence="2" type="ORF">CSSPTR1EN2_LOCUS16620</name>
</gene>
<reference evidence="2" key="1">
    <citation type="submission" date="2024-02" db="EMBL/GenBank/DDBJ databases">
        <authorList>
            <consortium name="ELIXIR-Norway"/>
            <consortium name="Elixir Norway"/>
        </authorList>
    </citation>
    <scope>NUCLEOTIDE SEQUENCE</scope>
</reference>
<feature type="region of interest" description="Disordered" evidence="1">
    <location>
        <begin position="215"/>
        <end position="234"/>
    </location>
</feature>
<dbReference type="EMBL" id="OZ019896">
    <property type="protein sequence ID" value="CAK9223014.1"/>
    <property type="molecule type" value="Genomic_DNA"/>
</dbReference>
<name>A0ABP0UK97_9BRYO</name>
<accession>A0ABP0UK97</accession>
<feature type="region of interest" description="Disordered" evidence="1">
    <location>
        <begin position="170"/>
        <end position="193"/>
    </location>
</feature>
<evidence type="ECO:0000313" key="2">
    <source>
        <dbReference type="EMBL" id="CAK9223014.1"/>
    </source>
</evidence>
<sequence length="328" mass="35524">MSEAFSDYVGFLKRTLLEDDGVGDGTLLPARRDVPPRYVAVGVRGIREPKGRVKGYRVEVRPSGWSRKIWVGTFHQLQQAMRAYDATLHYTGKIPYYFIYPEGSFRPCPPGLENVPQTKEFVSFVKRMAKEFAKKAVDLDLNPQLSEVIGAAEDFSGIRVVLAGDQGEAGSTLSATATPPIPSTARASSKRSPTDFGCKPEVICLSSSTESESISGKGAEEVEVVSPASPPPLLSTMDDRSFKMDSPTAEDIANLLFPDAAEASGLDELDVLFCPDEASPNFTKRTRVAGFRIESAGDLFAMPGAENSNCITASFQTVLHGSKNRNSL</sequence>